<name>A0ABS7AAU0_9PROT</name>
<organism evidence="1 2">
    <name type="scientific">Roseomonas alba</name>
    <dbReference type="NCBI Taxonomy" id="2846776"/>
    <lineage>
        <taxon>Bacteria</taxon>
        <taxon>Pseudomonadati</taxon>
        <taxon>Pseudomonadota</taxon>
        <taxon>Alphaproteobacteria</taxon>
        <taxon>Acetobacterales</taxon>
        <taxon>Roseomonadaceae</taxon>
        <taxon>Roseomonas</taxon>
    </lineage>
</organism>
<evidence type="ECO:0000313" key="2">
    <source>
        <dbReference type="Proteomes" id="UP001196565"/>
    </source>
</evidence>
<proteinExistence type="predicted"/>
<keyword evidence="2" id="KW-1185">Reference proteome</keyword>
<dbReference type="EMBL" id="JAHYBZ010000005">
    <property type="protein sequence ID" value="MBW6399421.1"/>
    <property type="molecule type" value="Genomic_DNA"/>
</dbReference>
<reference evidence="1 2" key="1">
    <citation type="submission" date="2021-07" db="EMBL/GenBank/DDBJ databases">
        <authorList>
            <person name="So Y."/>
        </authorList>
    </citation>
    <scope>NUCLEOTIDE SEQUENCE [LARGE SCALE GENOMIC DNA]</scope>
    <source>
        <strain evidence="1 2">HJA6</strain>
    </source>
</reference>
<dbReference type="Gene3D" id="3.20.20.370">
    <property type="entry name" value="Glycoside hydrolase/deacetylase"/>
    <property type="match status" value="1"/>
</dbReference>
<protein>
    <submittedName>
        <fullName evidence="1">Polysaccharide deacetylase family protein</fullName>
    </submittedName>
</protein>
<dbReference type="InterPro" id="IPR011330">
    <property type="entry name" value="Glyco_hydro/deAcase_b/a-brl"/>
</dbReference>
<dbReference type="SUPFAM" id="SSF88713">
    <property type="entry name" value="Glycoside hydrolase/deacetylase"/>
    <property type="match status" value="1"/>
</dbReference>
<comment type="caution">
    <text evidence="1">The sequence shown here is derived from an EMBL/GenBank/DDBJ whole genome shotgun (WGS) entry which is preliminary data.</text>
</comment>
<accession>A0ABS7AAU0</accession>
<dbReference type="RefSeq" id="WP_219764025.1">
    <property type="nucleotide sequence ID" value="NZ_JAHYBZ010000005.1"/>
</dbReference>
<sequence>MKLPGQDRYAPSAIVSRPDYAWPNGSKLAVLIFTNIEHHAFRTGLGSDSAVPGSPQTQRNYAWRDYGNRVGIWNILSTLDALGLPAAHNCNSTALDLMPEIGRALVARGDEFIGHGRTNAERQDGLWEEDERRLIRESRDGIAAHAGTAPRGWLGPWLAQGPATLDLLKEEGFDYVMDWPADDQPFWMSTRAGPILSIPYSIELNDSPAMVFRQHSGRQFADMVVDQFDEMLEQSRERPLVFSLVLHTFVVGQPFRLRPLRAALNHILGHRDQLWITKPAELATHVRSLPRGIVPGSELLPPG</sequence>
<dbReference type="PANTHER" id="PTHR43123">
    <property type="entry name" value="POLYSACCHARIDE DEACETYLASE-RELATED"/>
    <property type="match status" value="1"/>
</dbReference>
<dbReference type="Proteomes" id="UP001196565">
    <property type="component" value="Unassembled WGS sequence"/>
</dbReference>
<dbReference type="PANTHER" id="PTHR43123:SF4">
    <property type="entry name" value="POLYSACCHARIDE DEACETYLASE"/>
    <property type="match status" value="1"/>
</dbReference>
<gene>
    <name evidence="1" type="ORF">KPL78_16305</name>
</gene>
<evidence type="ECO:0000313" key="1">
    <source>
        <dbReference type="EMBL" id="MBW6399421.1"/>
    </source>
</evidence>
<dbReference type="CDD" id="cd10979">
    <property type="entry name" value="CE4_PuuE_like"/>
    <property type="match status" value="1"/>
</dbReference>